<dbReference type="PATRIC" id="fig|659018.3.peg.2498"/>
<protein>
    <submittedName>
        <fullName evidence="2">Iron uptake protein</fullName>
    </submittedName>
</protein>
<keyword evidence="1" id="KW-1133">Transmembrane helix</keyword>
<keyword evidence="3" id="KW-1185">Reference proteome</keyword>
<gene>
    <name evidence="2" type="ORF">ABB34_11815</name>
</gene>
<keyword evidence="1" id="KW-0472">Membrane</keyword>
<dbReference type="AlphaFoldDB" id="A0A0R0DX92"/>
<evidence type="ECO:0000256" key="1">
    <source>
        <dbReference type="SAM" id="Phobius"/>
    </source>
</evidence>
<sequence>MSHSPAIARPTRFPRLHFAARVAAAVFGGYAFTWGFIAAAMALLFKAGMEFHDAEFLASAVGLLVFLVLFLNVVASRRRLALVWLALAGGGAALAAVASLVQASVA</sequence>
<dbReference type="EMBL" id="LDJP01000070">
    <property type="protein sequence ID" value="KRG83490.1"/>
    <property type="molecule type" value="Genomic_DNA"/>
</dbReference>
<organism evidence="2 3">
    <name type="scientific">Stenotrophomonas daejeonensis</name>
    <dbReference type="NCBI Taxonomy" id="659018"/>
    <lineage>
        <taxon>Bacteria</taxon>
        <taxon>Pseudomonadati</taxon>
        <taxon>Pseudomonadota</taxon>
        <taxon>Gammaproteobacteria</taxon>
        <taxon>Lysobacterales</taxon>
        <taxon>Lysobacteraceae</taxon>
        <taxon>Stenotrophomonas</taxon>
    </lineage>
</organism>
<dbReference type="Proteomes" id="UP000050940">
    <property type="component" value="Unassembled WGS sequence"/>
</dbReference>
<feature type="transmembrane region" description="Helical" evidence="1">
    <location>
        <begin position="82"/>
        <end position="105"/>
    </location>
</feature>
<name>A0A0R0DX92_9GAMM</name>
<evidence type="ECO:0000313" key="3">
    <source>
        <dbReference type="Proteomes" id="UP000050940"/>
    </source>
</evidence>
<proteinExistence type="predicted"/>
<dbReference type="RefSeq" id="WP_057641526.1">
    <property type="nucleotide sequence ID" value="NZ_LDJP01000070.1"/>
</dbReference>
<feature type="transmembrane region" description="Helical" evidence="1">
    <location>
        <begin position="21"/>
        <end position="44"/>
    </location>
</feature>
<evidence type="ECO:0000313" key="2">
    <source>
        <dbReference type="EMBL" id="KRG83490.1"/>
    </source>
</evidence>
<keyword evidence="1" id="KW-0812">Transmembrane</keyword>
<reference evidence="2 3" key="1">
    <citation type="submission" date="2015-05" db="EMBL/GenBank/DDBJ databases">
        <title>Genome sequencing and analysis of members of genus Stenotrophomonas.</title>
        <authorList>
            <person name="Patil P.P."/>
            <person name="Midha S."/>
            <person name="Patil P.B."/>
        </authorList>
    </citation>
    <scope>NUCLEOTIDE SEQUENCE [LARGE SCALE GENOMIC DNA]</scope>
    <source>
        <strain evidence="2 3">JCM 16244</strain>
    </source>
</reference>
<accession>A0A0R0DX92</accession>
<dbReference type="STRING" id="659018.ABB34_11815"/>
<comment type="caution">
    <text evidence="2">The sequence shown here is derived from an EMBL/GenBank/DDBJ whole genome shotgun (WGS) entry which is preliminary data.</text>
</comment>
<feature type="transmembrane region" description="Helical" evidence="1">
    <location>
        <begin position="56"/>
        <end position="75"/>
    </location>
</feature>